<feature type="domain" description="PTS EIIA type-1" evidence="14">
    <location>
        <begin position="594"/>
        <end position="698"/>
    </location>
</feature>
<dbReference type="PANTHER" id="PTHR30009">
    <property type="entry name" value="CYTOCHROME C-TYPE SYNTHESIS PROTEIN AND PTS TRANSMEMBRANE COMPONENT"/>
    <property type="match status" value="1"/>
</dbReference>
<feature type="compositionally biased region" description="Polar residues" evidence="12">
    <location>
        <begin position="538"/>
        <end position="551"/>
    </location>
</feature>
<dbReference type="GO" id="GO:0090563">
    <property type="term" value="F:protein-phosphocysteine-sugar phosphotransferase activity"/>
    <property type="evidence" value="ECO:0007669"/>
    <property type="project" value="TreeGrafter"/>
</dbReference>
<dbReference type="NCBIfam" id="TIGR00826">
    <property type="entry name" value="EIIB_glc"/>
    <property type="match status" value="1"/>
</dbReference>
<evidence type="ECO:0000256" key="8">
    <source>
        <dbReference type="ARBA" id="ARBA00022777"/>
    </source>
</evidence>
<evidence type="ECO:0000256" key="9">
    <source>
        <dbReference type="ARBA" id="ARBA00022989"/>
    </source>
</evidence>
<evidence type="ECO:0000256" key="3">
    <source>
        <dbReference type="ARBA" id="ARBA00022475"/>
    </source>
</evidence>
<dbReference type="InterPro" id="IPR018113">
    <property type="entry name" value="PTrfase_EIIB_Cys"/>
</dbReference>
<keyword evidence="8" id="KW-0418">Kinase</keyword>
<dbReference type="Pfam" id="PF00358">
    <property type="entry name" value="PTS_EIIA_1"/>
    <property type="match status" value="1"/>
</dbReference>
<evidence type="ECO:0000256" key="11">
    <source>
        <dbReference type="PROSITE-ProRule" id="PRU00421"/>
    </source>
</evidence>
<reference evidence="17" key="2">
    <citation type="submission" date="2021-04" db="EMBL/GenBank/DDBJ databases">
        <authorList>
            <person name="Gilroy R."/>
        </authorList>
    </citation>
    <scope>NUCLEOTIDE SEQUENCE</scope>
    <source>
        <strain evidence="17">CHK169-4300</strain>
    </source>
</reference>
<keyword evidence="7 13" id="KW-0812">Transmembrane</keyword>
<dbReference type="GO" id="GO:0008982">
    <property type="term" value="F:protein-N(PI)-phosphohistidine-sugar phosphotransferase activity"/>
    <property type="evidence" value="ECO:0007669"/>
    <property type="project" value="InterPro"/>
</dbReference>
<dbReference type="PROSITE" id="PS51103">
    <property type="entry name" value="PTS_EIIC_TYPE_1"/>
    <property type="match status" value="1"/>
</dbReference>
<feature type="transmembrane region" description="Helical" evidence="13">
    <location>
        <begin position="203"/>
        <end position="225"/>
    </location>
</feature>
<dbReference type="PANTHER" id="PTHR30009:SF24">
    <property type="entry name" value="PTS SYSTEM, IIBC COMPONENT"/>
    <property type="match status" value="1"/>
</dbReference>
<keyword evidence="5" id="KW-0808">Transferase</keyword>
<feature type="region of interest" description="Disordered" evidence="12">
    <location>
        <begin position="538"/>
        <end position="572"/>
    </location>
</feature>
<comment type="subcellular location">
    <subcellularLocation>
        <location evidence="1">Cell membrane</location>
        <topology evidence="1">Multi-pass membrane protein</topology>
    </subcellularLocation>
</comment>
<dbReference type="PROSITE" id="PS51093">
    <property type="entry name" value="PTS_EIIA_TYPE_1"/>
    <property type="match status" value="1"/>
</dbReference>
<protein>
    <submittedName>
        <fullName evidence="17">Glucose PTS transporter subunit IIA</fullName>
    </submittedName>
</protein>
<dbReference type="InterPro" id="IPR001996">
    <property type="entry name" value="PTS_IIB_1"/>
</dbReference>
<evidence type="ECO:0000259" key="14">
    <source>
        <dbReference type="PROSITE" id="PS51093"/>
    </source>
</evidence>
<feature type="transmembrane region" description="Helical" evidence="13">
    <location>
        <begin position="367"/>
        <end position="384"/>
    </location>
</feature>
<evidence type="ECO:0000313" key="18">
    <source>
        <dbReference type="Proteomes" id="UP000824106"/>
    </source>
</evidence>
<dbReference type="AlphaFoldDB" id="A0A9D2JZ39"/>
<feature type="transmembrane region" description="Helical" evidence="13">
    <location>
        <begin position="58"/>
        <end position="86"/>
    </location>
</feature>
<dbReference type="Proteomes" id="UP000824106">
    <property type="component" value="Unassembled WGS sequence"/>
</dbReference>
<dbReference type="InterPro" id="IPR003352">
    <property type="entry name" value="PTS_EIIC"/>
</dbReference>
<evidence type="ECO:0000256" key="13">
    <source>
        <dbReference type="SAM" id="Phobius"/>
    </source>
</evidence>
<evidence type="ECO:0000256" key="12">
    <source>
        <dbReference type="SAM" id="MobiDB-lite"/>
    </source>
</evidence>
<reference evidence="17" key="1">
    <citation type="journal article" date="2021" name="PeerJ">
        <title>Extensive microbial diversity within the chicken gut microbiome revealed by metagenomics and culture.</title>
        <authorList>
            <person name="Gilroy R."/>
            <person name="Ravi A."/>
            <person name="Getino M."/>
            <person name="Pursley I."/>
            <person name="Horton D.L."/>
            <person name="Alikhan N.F."/>
            <person name="Baker D."/>
            <person name="Gharbi K."/>
            <person name="Hall N."/>
            <person name="Watson M."/>
            <person name="Adriaenssens E.M."/>
            <person name="Foster-Nyarko E."/>
            <person name="Jarju S."/>
            <person name="Secka A."/>
            <person name="Antonio M."/>
            <person name="Oren A."/>
            <person name="Chaudhuri R.R."/>
            <person name="La Ragione R."/>
            <person name="Hildebrand F."/>
            <person name="Pallen M.J."/>
        </authorList>
    </citation>
    <scope>NUCLEOTIDE SEQUENCE</scope>
    <source>
        <strain evidence="17">CHK169-4300</strain>
    </source>
</reference>
<proteinExistence type="predicted"/>
<keyword evidence="2" id="KW-0813">Transport</keyword>
<dbReference type="Gene3D" id="3.30.1360.60">
    <property type="entry name" value="Glucose permease domain IIB"/>
    <property type="match status" value="1"/>
</dbReference>
<feature type="transmembrane region" description="Helical" evidence="13">
    <location>
        <begin position="177"/>
        <end position="197"/>
    </location>
</feature>
<evidence type="ECO:0000259" key="15">
    <source>
        <dbReference type="PROSITE" id="PS51098"/>
    </source>
</evidence>
<dbReference type="EMBL" id="DXAZ01000086">
    <property type="protein sequence ID" value="HIZ71259.1"/>
    <property type="molecule type" value="Genomic_DNA"/>
</dbReference>
<evidence type="ECO:0000256" key="7">
    <source>
        <dbReference type="ARBA" id="ARBA00022692"/>
    </source>
</evidence>
<dbReference type="PROSITE" id="PS01035">
    <property type="entry name" value="PTS_EIIB_TYPE_1_CYS"/>
    <property type="match status" value="1"/>
</dbReference>
<dbReference type="InterPro" id="IPR001127">
    <property type="entry name" value="PTS_EIIA_1_perm"/>
</dbReference>
<evidence type="ECO:0000259" key="16">
    <source>
        <dbReference type="PROSITE" id="PS51103"/>
    </source>
</evidence>
<evidence type="ECO:0000256" key="5">
    <source>
        <dbReference type="ARBA" id="ARBA00022679"/>
    </source>
</evidence>
<dbReference type="Gene3D" id="2.70.70.10">
    <property type="entry name" value="Glucose Permease (Domain IIA)"/>
    <property type="match status" value="1"/>
</dbReference>
<evidence type="ECO:0000256" key="1">
    <source>
        <dbReference type="ARBA" id="ARBA00004651"/>
    </source>
</evidence>
<evidence type="ECO:0000256" key="6">
    <source>
        <dbReference type="ARBA" id="ARBA00022683"/>
    </source>
</evidence>
<evidence type="ECO:0000313" key="17">
    <source>
        <dbReference type="EMBL" id="HIZ71259.1"/>
    </source>
</evidence>
<dbReference type="InterPro" id="IPR013013">
    <property type="entry name" value="PTS_EIIC_1"/>
</dbReference>
<dbReference type="CDD" id="cd00212">
    <property type="entry name" value="PTS_IIB_glc"/>
    <property type="match status" value="1"/>
</dbReference>
<dbReference type="NCBIfam" id="TIGR00830">
    <property type="entry name" value="PTBA"/>
    <property type="match status" value="1"/>
</dbReference>
<evidence type="ECO:0000256" key="2">
    <source>
        <dbReference type="ARBA" id="ARBA00022448"/>
    </source>
</evidence>
<dbReference type="InterPro" id="IPR036878">
    <property type="entry name" value="Glu_permease_IIB"/>
</dbReference>
<dbReference type="Pfam" id="PF00367">
    <property type="entry name" value="PTS_EIIB"/>
    <property type="match status" value="1"/>
</dbReference>
<gene>
    <name evidence="17" type="ORF">H9808_05775</name>
</gene>
<dbReference type="InterPro" id="IPR050429">
    <property type="entry name" value="PTS_Glucose_EIICBA"/>
</dbReference>
<evidence type="ECO:0000256" key="4">
    <source>
        <dbReference type="ARBA" id="ARBA00022597"/>
    </source>
</evidence>
<dbReference type="SUPFAM" id="SSF55604">
    <property type="entry name" value="Glucose permease domain IIB"/>
    <property type="match status" value="1"/>
</dbReference>
<comment type="caution">
    <text evidence="17">The sequence shown here is derived from an EMBL/GenBank/DDBJ whole genome shotgun (WGS) entry which is preliminary data.</text>
</comment>
<dbReference type="Pfam" id="PF02378">
    <property type="entry name" value="PTS_EIIC"/>
    <property type="match status" value="1"/>
</dbReference>
<feature type="transmembrane region" description="Helical" evidence="13">
    <location>
        <begin position="339"/>
        <end position="360"/>
    </location>
</feature>
<dbReference type="GO" id="GO:0005886">
    <property type="term" value="C:plasma membrane"/>
    <property type="evidence" value="ECO:0007669"/>
    <property type="project" value="UniProtKB-SubCell"/>
</dbReference>
<feature type="transmembrane region" description="Helical" evidence="13">
    <location>
        <begin position="138"/>
        <end position="156"/>
    </location>
</feature>
<feature type="domain" description="PTS EIIB type-1" evidence="15">
    <location>
        <begin position="458"/>
        <end position="539"/>
    </location>
</feature>
<dbReference type="GO" id="GO:0016301">
    <property type="term" value="F:kinase activity"/>
    <property type="evidence" value="ECO:0007669"/>
    <property type="project" value="UniProtKB-KW"/>
</dbReference>
<keyword evidence="9 13" id="KW-1133">Transmembrane helix</keyword>
<dbReference type="FunFam" id="2.70.70.10:FF:000001">
    <property type="entry name" value="PTS system glucose-specific IIA component"/>
    <property type="match status" value="1"/>
</dbReference>
<keyword evidence="3" id="KW-1003">Cell membrane</keyword>
<organism evidence="17 18">
    <name type="scientific">Candidatus Atopostipes pullistercoris</name>
    <dbReference type="NCBI Taxonomy" id="2838467"/>
    <lineage>
        <taxon>Bacteria</taxon>
        <taxon>Bacillati</taxon>
        <taxon>Bacillota</taxon>
        <taxon>Bacilli</taxon>
        <taxon>Lactobacillales</taxon>
        <taxon>Carnobacteriaceae</taxon>
        <taxon>Atopostipes</taxon>
    </lineage>
</organism>
<dbReference type="InterPro" id="IPR011055">
    <property type="entry name" value="Dup_hybrid_motif"/>
</dbReference>
<dbReference type="SUPFAM" id="SSF51261">
    <property type="entry name" value="Duplicated hybrid motif"/>
    <property type="match status" value="1"/>
</dbReference>
<accession>A0A9D2JZ39</accession>
<dbReference type="PROSITE" id="PS51098">
    <property type="entry name" value="PTS_EIIB_TYPE_1"/>
    <property type="match status" value="1"/>
</dbReference>
<feature type="domain" description="PTS EIIC type-1" evidence="16">
    <location>
        <begin position="2"/>
        <end position="426"/>
    </location>
</feature>
<feature type="transmembrane region" description="Helical" evidence="13">
    <location>
        <begin position="93"/>
        <end position="113"/>
    </location>
</feature>
<keyword evidence="6" id="KW-0598">Phosphotransferase system</keyword>
<sequence length="724" mass="78184">MKGLFNKLQNLGRTFMLPIALLPIAGLFLGLGSAFTNESLIANYGLENIMGPGTVMNGIFMMFVDVGDIVFGNLALLFAISVAFGLAKDRKEVAAMSAVVGYLTMYAAMTSWIHNLRNMEQFRQVNGLVGNVLGFEETFNMGVFGGIIIGLLVSYLHNKYYRVKFPDALSFFQGTHFVPIISTVGGTALGILFAYVWPIVGTGIANFGEVIASSGAIGSFLYGYIYRALIPFGLHHVFYLPFWQTALGGSVEVAGEMVHGAQNIVFAQLAANEAVLPEAAKYFSFQFPLMIGGWPAAALAMYHSAKKENRSEIKGLLFGSSITSILTGITEPIEFTTLFASPFLFYGIHSVLAGFSVILVEWLGAGVGLTFSGGLTDFIIYGILPGNDITKWTRLILPIIIWFVLYYVIFRFAIEKFDLDTPGRKEEAGEARLRTKDEYRKEHGINQPAENSAVSAEDDTSIGILEGLGGYDNLEDFTNCATRLRVTVKDGSLVDQARLRSTGSAGIMQNGQSVQVIYGTKVEGIAGDLRDFIQNNPEAAKQTNQGHSDTTSSIEDEEKEPKDSKDSKDSEVLKSEVLSAPMNGEAVSLKQVEDEVFSSGMMGQGAAILPSDGAVCAPVNGEVTMVMESGHAIGLTSEQGAEVLIHVGIDTVNMNGEGFTTHVKQGDQVKVGDLLLEADLEAIKEANYPTDTMVIVTNTPDYSAVELMTTGEIKVGDELVEVHS</sequence>
<keyword evidence="4" id="KW-0762">Sugar transport</keyword>
<feature type="compositionally biased region" description="Basic and acidic residues" evidence="12">
    <location>
        <begin position="559"/>
        <end position="572"/>
    </location>
</feature>
<name>A0A9D2JZ39_9LACT</name>
<dbReference type="GO" id="GO:0009401">
    <property type="term" value="P:phosphoenolpyruvate-dependent sugar phosphotransferase system"/>
    <property type="evidence" value="ECO:0007669"/>
    <property type="project" value="UniProtKB-KW"/>
</dbReference>
<evidence type="ECO:0000256" key="10">
    <source>
        <dbReference type="ARBA" id="ARBA00023136"/>
    </source>
</evidence>
<dbReference type="PROSITE" id="PS00371">
    <property type="entry name" value="PTS_EIIA_TYPE_1_HIS"/>
    <property type="match status" value="1"/>
</dbReference>
<feature type="transmembrane region" description="Helical" evidence="13">
    <location>
        <begin position="396"/>
        <end position="414"/>
    </location>
</feature>
<keyword evidence="10 13" id="KW-0472">Membrane</keyword>
<feature type="active site" description="Phosphocysteine intermediate; for EIIB activity" evidence="11">
    <location>
        <position position="480"/>
    </location>
</feature>